<gene>
    <name evidence="4" type="ORF">DM02DRAFT_635376</name>
</gene>
<dbReference type="Pfam" id="PF04082">
    <property type="entry name" value="Fungal_trans"/>
    <property type="match status" value="1"/>
</dbReference>
<dbReference type="EMBL" id="KZ805685">
    <property type="protein sequence ID" value="PVH92419.1"/>
    <property type="molecule type" value="Genomic_DNA"/>
</dbReference>
<dbReference type="GO" id="GO:0006351">
    <property type="term" value="P:DNA-templated transcription"/>
    <property type="evidence" value="ECO:0007669"/>
    <property type="project" value="InterPro"/>
</dbReference>
<name>A0A2V1D459_9PLEO</name>
<protein>
    <recommendedName>
        <fullName evidence="3">Xylanolytic transcriptional activator regulatory domain-containing protein</fullName>
    </recommendedName>
</protein>
<evidence type="ECO:0000259" key="3">
    <source>
        <dbReference type="SMART" id="SM00906"/>
    </source>
</evidence>
<dbReference type="PANTHER" id="PTHR47654:SF5">
    <property type="entry name" value="TRANSCRIPTION FACTOR DOMAIN-CONTAINING PROTEIN"/>
    <property type="match status" value="1"/>
</dbReference>
<dbReference type="AlphaFoldDB" id="A0A2V1D459"/>
<sequence>MFAEVDSYGNLDTIDEDVLRSEERRATGYIGKCSELHLLRDLQQNAKRPQQVSSRHEMSCRPPDNSAKASLRHTDASRISQQQDPTPTPISASTFYLDDTTMIANHVVNPFELPPQSKARSLMDAYLSTVQDSYPILSEGNVKDLSDQYCTSLPHGTPSAVSTKQLTILNLVFAIGSKAWVIMGFSVRYAQALGLHVRNEDQTTSAYQKETLLRLWWGLYSLEGLLSTILGRPSFVRESCCSAPLPLPLATEQLSNEVLNLPVYQQIRAGYTGQDVFLPASATSDPTNAGSYLKSKVRVDMIMQKAMTQLYSNTVITKSWRDAQLSISSLLNELEAWSISLPFAMNFARGNTDTSFLGARLRLQMHYIGAKILITRPCLCRFDSRTATRPRAPDNFTKQTAQACVGAAKEMVDLFPDHSDFARTSPDA</sequence>
<dbReference type="GO" id="GO:0008270">
    <property type="term" value="F:zinc ion binding"/>
    <property type="evidence" value="ECO:0007669"/>
    <property type="project" value="InterPro"/>
</dbReference>
<dbReference type="InterPro" id="IPR053230">
    <property type="entry name" value="Trans_reg_galc"/>
</dbReference>
<keyword evidence="1" id="KW-0539">Nucleus</keyword>
<feature type="domain" description="Xylanolytic transcriptional activator regulatory" evidence="3">
    <location>
        <begin position="179"/>
        <end position="252"/>
    </location>
</feature>
<dbReference type="PANTHER" id="PTHR47654">
    <property type="entry name" value="ZN(II)2CYS6 TRANSCRIPTION FACTOR (EUROFUNG)-RELATED"/>
    <property type="match status" value="1"/>
</dbReference>
<dbReference type="CDD" id="cd12148">
    <property type="entry name" value="fungal_TF_MHR"/>
    <property type="match status" value="1"/>
</dbReference>
<evidence type="ECO:0000256" key="1">
    <source>
        <dbReference type="ARBA" id="ARBA00023242"/>
    </source>
</evidence>
<dbReference type="InterPro" id="IPR007219">
    <property type="entry name" value="XnlR_reg_dom"/>
</dbReference>
<feature type="compositionally biased region" description="Polar residues" evidence="2">
    <location>
        <begin position="77"/>
        <end position="92"/>
    </location>
</feature>
<keyword evidence="5" id="KW-1185">Reference proteome</keyword>
<dbReference type="GO" id="GO:0003677">
    <property type="term" value="F:DNA binding"/>
    <property type="evidence" value="ECO:0007669"/>
    <property type="project" value="InterPro"/>
</dbReference>
<reference evidence="4 5" key="1">
    <citation type="journal article" date="2018" name="Sci. Rep.">
        <title>Comparative genomics provides insights into the lifestyle and reveals functional heterogeneity of dark septate endophytic fungi.</title>
        <authorList>
            <person name="Knapp D.G."/>
            <person name="Nemeth J.B."/>
            <person name="Barry K."/>
            <person name="Hainaut M."/>
            <person name="Henrissat B."/>
            <person name="Johnson J."/>
            <person name="Kuo A."/>
            <person name="Lim J.H.P."/>
            <person name="Lipzen A."/>
            <person name="Nolan M."/>
            <person name="Ohm R.A."/>
            <person name="Tamas L."/>
            <person name="Grigoriev I.V."/>
            <person name="Spatafora J.W."/>
            <person name="Nagy L.G."/>
            <person name="Kovacs G.M."/>
        </authorList>
    </citation>
    <scope>NUCLEOTIDE SEQUENCE [LARGE SCALE GENOMIC DNA]</scope>
    <source>
        <strain evidence="4 5">DSE2036</strain>
    </source>
</reference>
<dbReference type="OrthoDB" id="424974at2759"/>
<organism evidence="4 5">
    <name type="scientific">Periconia macrospinosa</name>
    <dbReference type="NCBI Taxonomy" id="97972"/>
    <lineage>
        <taxon>Eukaryota</taxon>
        <taxon>Fungi</taxon>
        <taxon>Dikarya</taxon>
        <taxon>Ascomycota</taxon>
        <taxon>Pezizomycotina</taxon>
        <taxon>Dothideomycetes</taxon>
        <taxon>Pleosporomycetidae</taxon>
        <taxon>Pleosporales</taxon>
        <taxon>Massarineae</taxon>
        <taxon>Periconiaceae</taxon>
        <taxon>Periconia</taxon>
    </lineage>
</organism>
<feature type="region of interest" description="Disordered" evidence="2">
    <location>
        <begin position="45"/>
        <end position="92"/>
    </location>
</feature>
<accession>A0A2V1D459</accession>
<evidence type="ECO:0000313" key="5">
    <source>
        <dbReference type="Proteomes" id="UP000244855"/>
    </source>
</evidence>
<proteinExistence type="predicted"/>
<dbReference type="SMART" id="SM00906">
    <property type="entry name" value="Fungal_trans"/>
    <property type="match status" value="1"/>
</dbReference>
<dbReference type="Proteomes" id="UP000244855">
    <property type="component" value="Unassembled WGS sequence"/>
</dbReference>
<evidence type="ECO:0000256" key="2">
    <source>
        <dbReference type="SAM" id="MobiDB-lite"/>
    </source>
</evidence>
<evidence type="ECO:0000313" key="4">
    <source>
        <dbReference type="EMBL" id="PVH92419.1"/>
    </source>
</evidence>